<comment type="caution">
    <text evidence="2">The sequence shown here is derived from an EMBL/GenBank/DDBJ whole genome shotgun (WGS) entry which is preliminary data.</text>
</comment>
<keyword evidence="3" id="KW-1185">Reference proteome</keyword>
<organism evidence="2 3">
    <name type="scientific">Frankliniella fusca</name>
    <dbReference type="NCBI Taxonomy" id="407009"/>
    <lineage>
        <taxon>Eukaryota</taxon>
        <taxon>Metazoa</taxon>
        <taxon>Ecdysozoa</taxon>
        <taxon>Arthropoda</taxon>
        <taxon>Hexapoda</taxon>
        <taxon>Insecta</taxon>
        <taxon>Pterygota</taxon>
        <taxon>Neoptera</taxon>
        <taxon>Paraneoptera</taxon>
        <taxon>Thysanoptera</taxon>
        <taxon>Terebrantia</taxon>
        <taxon>Thripoidea</taxon>
        <taxon>Thripidae</taxon>
        <taxon>Frankliniella</taxon>
    </lineage>
</organism>
<dbReference type="Proteomes" id="UP001219518">
    <property type="component" value="Unassembled WGS sequence"/>
</dbReference>
<evidence type="ECO:0000256" key="1">
    <source>
        <dbReference type="SAM" id="MobiDB-lite"/>
    </source>
</evidence>
<proteinExistence type="predicted"/>
<feature type="compositionally biased region" description="Basic residues" evidence="1">
    <location>
        <begin position="68"/>
        <end position="81"/>
    </location>
</feature>
<dbReference type="AlphaFoldDB" id="A0AAE1I4I5"/>
<keyword evidence="2" id="KW-0378">Hydrolase</keyword>
<evidence type="ECO:0000313" key="3">
    <source>
        <dbReference type="Proteomes" id="UP001219518"/>
    </source>
</evidence>
<sequence length="154" mass="16244">MHDSGLFRSSHSEYITVGGDDSPPQYQSLLGGHSPPSHHLGAATYVDHVEHAVDDLADKYHDDDGLLHHHHHHQQQQHHNHHGDPGGPGGPGGAKDVDLGVAGAPTTTTTIGGFNVINRPGAASGLGAVKDQGLIKVEPDMSQSFNLLPPFMSD</sequence>
<evidence type="ECO:0000313" key="2">
    <source>
        <dbReference type="EMBL" id="KAK3932816.1"/>
    </source>
</evidence>
<dbReference type="GO" id="GO:0008233">
    <property type="term" value="F:peptidase activity"/>
    <property type="evidence" value="ECO:0007669"/>
    <property type="project" value="UniProtKB-KW"/>
</dbReference>
<dbReference type="EMBL" id="JAHWGI010001440">
    <property type="protein sequence ID" value="KAK3932816.1"/>
    <property type="molecule type" value="Genomic_DNA"/>
</dbReference>
<protein>
    <submittedName>
        <fullName evidence="2">Vacuolar membrane protease</fullName>
    </submittedName>
</protein>
<dbReference type="GO" id="GO:0006508">
    <property type="term" value="P:proteolysis"/>
    <property type="evidence" value="ECO:0007669"/>
    <property type="project" value="UniProtKB-KW"/>
</dbReference>
<name>A0AAE1I4I5_9NEOP</name>
<reference evidence="2" key="2">
    <citation type="journal article" date="2023" name="BMC Genomics">
        <title>Pest status, molecular evolution, and epigenetic factors derived from the genome assembly of Frankliniella fusca, a thysanopteran phytovirus vector.</title>
        <authorList>
            <person name="Catto M.A."/>
            <person name="Labadie P.E."/>
            <person name="Jacobson A.L."/>
            <person name="Kennedy G.G."/>
            <person name="Srinivasan R."/>
            <person name="Hunt B.G."/>
        </authorList>
    </citation>
    <scope>NUCLEOTIDE SEQUENCE</scope>
    <source>
        <strain evidence="2">PL_HMW_Pooled</strain>
    </source>
</reference>
<gene>
    <name evidence="2" type="ORF">KUF71_014793</name>
</gene>
<feature type="region of interest" description="Disordered" evidence="1">
    <location>
        <begin position="61"/>
        <end position="104"/>
    </location>
</feature>
<keyword evidence="2" id="KW-0645">Protease</keyword>
<accession>A0AAE1I4I5</accession>
<feature type="region of interest" description="Disordered" evidence="1">
    <location>
        <begin position="1"/>
        <end position="41"/>
    </location>
</feature>
<reference evidence="2" key="1">
    <citation type="submission" date="2021-07" db="EMBL/GenBank/DDBJ databases">
        <authorList>
            <person name="Catto M.A."/>
            <person name="Jacobson A."/>
            <person name="Kennedy G."/>
            <person name="Labadie P."/>
            <person name="Hunt B.G."/>
            <person name="Srinivasan R."/>
        </authorList>
    </citation>
    <scope>NUCLEOTIDE SEQUENCE</scope>
    <source>
        <strain evidence="2">PL_HMW_Pooled</strain>
        <tissue evidence="2">Head</tissue>
    </source>
</reference>